<proteinExistence type="predicted"/>
<evidence type="ECO:0000313" key="4">
    <source>
        <dbReference type="EMBL" id="HGY94226.1"/>
    </source>
</evidence>
<dbReference type="CDD" id="cd08268">
    <property type="entry name" value="MDR2"/>
    <property type="match status" value="1"/>
</dbReference>
<evidence type="ECO:0000256" key="1">
    <source>
        <dbReference type="ARBA" id="ARBA00022857"/>
    </source>
</evidence>
<dbReference type="Gene3D" id="3.90.180.10">
    <property type="entry name" value="Medium-chain alcohol dehydrogenases, catalytic domain"/>
    <property type="match status" value="1"/>
</dbReference>
<dbReference type="EMBL" id="DTKL01000032">
    <property type="protein sequence ID" value="HGY94226.1"/>
    <property type="molecule type" value="Genomic_DNA"/>
</dbReference>
<dbReference type="InterPro" id="IPR013154">
    <property type="entry name" value="ADH-like_N"/>
</dbReference>
<dbReference type="SUPFAM" id="SSF50129">
    <property type="entry name" value="GroES-like"/>
    <property type="match status" value="1"/>
</dbReference>
<reference evidence="4" key="1">
    <citation type="journal article" date="2020" name="mSystems">
        <title>Genome- and Community-Level Interaction Insights into Carbon Utilization and Element Cycling Functions of Hydrothermarchaeota in Hydrothermal Sediment.</title>
        <authorList>
            <person name="Zhou Z."/>
            <person name="Liu Y."/>
            <person name="Xu W."/>
            <person name="Pan J."/>
            <person name="Luo Z.H."/>
            <person name="Li M."/>
        </authorList>
    </citation>
    <scope>NUCLEOTIDE SEQUENCE [LARGE SCALE GENOMIC DNA]</scope>
    <source>
        <strain evidence="4">SpSt-855</strain>
    </source>
</reference>
<gene>
    <name evidence="4" type="ORF">ENW50_06020</name>
</gene>
<keyword evidence="2" id="KW-0560">Oxidoreductase</keyword>
<dbReference type="SMART" id="SM00829">
    <property type="entry name" value="PKS_ER"/>
    <property type="match status" value="1"/>
</dbReference>
<dbReference type="PANTHER" id="PTHR48106">
    <property type="entry name" value="QUINONE OXIDOREDUCTASE PIG3-RELATED"/>
    <property type="match status" value="1"/>
</dbReference>
<dbReference type="Gene3D" id="3.40.50.720">
    <property type="entry name" value="NAD(P)-binding Rossmann-like Domain"/>
    <property type="match status" value="1"/>
</dbReference>
<evidence type="ECO:0000256" key="2">
    <source>
        <dbReference type="ARBA" id="ARBA00023002"/>
    </source>
</evidence>
<protein>
    <submittedName>
        <fullName evidence="4">NADPH:quinone reductase</fullName>
    </submittedName>
</protein>
<dbReference type="AlphaFoldDB" id="A0A7V4XSD3"/>
<name>A0A7V4XSD3_9BACT</name>
<dbReference type="SUPFAM" id="SSF51735">
    <property type="entry name" value="NAD(P)-binding Rossmann-fold domains"/>
    <property type="match status" value="1"/>
</dbReference>
<dbReference type="PANTHER" id="PTHR48106:SF5">
    <property type="entry name" value="ZINC-CONTAINING ALCOHOL DEHYDROGENASE"/>
    <property type="match status" value="1"/>
</dbReference>
<accession>A0A7V4XSD3</accession>
<feature type="domain" description="Enoyl reductase (ER)" evidence="3">
    <location>
        <begin position="11"/>
        <end position="327"/>
    </location>
</feature>
<dbReference type="InterPro" id="IPR036291">
    <property type="entry name" value="NAD(P)-bd_dom_sf"/>
</dbReference>
<dbReference type="GO" id="GO:0070402">
    <property type="term" value="F:NADPH binding"/>
    <property type="evidence" value="ECO:0007669"/>
    <property type="project" value="TreeGrafter"/>
</dbReference>
<sequence length="331" mass="35798">MPKIVRFHALGGPENLRIEEAATQQPGEGEVRLRVQAVGLNRAESMYYHGFYLEQPELPSRLGYEVSGIVEAVGAGVDPKWVGQRVSTVPGFSQNRYGSLGEEAIVPANSVQHYPGKLSPVEGTAIWMQYLTAYGALILFAGVTKGDFVVIPAASSSVGLAAIQIVKAEGAVAIAATRTSAKKAELLALGADHVIATEEEDLPARVHEITGGKGARVIFDPVAGPYVEKLAEAVAHLGIIIEYGALSMAPTPFPLVAALHKRLTMRGYTLMEFTQDPEKLGRAVRYVNERLEDGRFVPKIAKVFPFEKTVEAYQYLESNQQIGKIVIQVSE</sequence>
<organism evidence="4">
    <name type="scientific">Acidobacterium capsulatum</name>
    <dbReference type="NCBI Taxonomy" id="33075"/>
    <lineage>
        <taxon>Bacteria</taxon>
        <taxon>Pseudomonadati</taxon>
        <taxon>Acidobacteriota</taxon>
        <taxon>Terriglobia</taxon>
        <taxon>Terriglobales</taxon>
        <taxon>Acidobacteriaceae</taxon>
        <taxon>Acidobacterium</taxon>
    </lineage>
</organism>
<dbReference type="Pfam" id="PF00107">
    <property type="entry name" value="ADH_zinc_N"/>
    <property type="match status" value="1"/>
</dbReference>
<dbReference type="InterPro" id="IPR011032">
    <property type="entry name" value="GroES-like_sf"/>
</dbReference>
<dbReference type="Pfam" id="PF08240">
    <property type="entry name" value="ADH_N"/>
    <property type="match status" value="1"/>
</dbReference>
<evidence type="ECO:0000259" key="3">
    <source>
        <dbReference type="SMART" id="SM00829"/>
    </source>
</evidence>
<dbReference type="InterPro" id="IPR013149">
    <property type="entry name" value="ADH-like_C"/>
</dbReference>
<dbReference type="GO" id="GO:0016651">
    <property type="term" value="F:oxidoreductase activity, acting on NAD(P)H"/>
    <property type="evidence" value="ECO:0007669"/>
    <property type="project" value="TreeGrafter"/>
</dbReference>
<keyword evidence="1" id="KW-0521">NADP</keyword>
<comment type="caution">
    <text evidence="4">The sequence shown here is derived from an EMBL/GenBank/DDBJ whole genome shotgun (WGS) entry which is preliminary data.</text>
</comment>
<dbReference type="InterPro" id="IPR020843">
    <property type="entry name" value="ER"/>
</dbReference>